<organism evidence="10 11">
    <name type="scientific">Paenibacillus abyssi</name>
    <dbReference type="NCBI Taxonomy" id="1340531"/>
    <lineage>
        <taxon>Bacteria</taxon>
        <taxon>Bacillati</taxon>
        <taxon>Bacillota</taxon>
        <taxon>Bacilli</taxon>
        <taxon>Bacillales</taxon>
        <taxon>Paenibacillaceae</taxon>
        <taxon>Paenibacillus</taxon>
    </lineage>
</organism>
<keyword evidence="3" id="KW-0309">Germination</keyword>
<evidence type="ECO:0000256" key="7">
    <source>
        <dbReference type="ARBA" id="ARBA00023288"/>
    </source>
</evidence>
<comment type="caution">
    <text evidence="10">The sequence shown here is derived from an EMBL/GenBank/DDBJ whole genome shotgun (WGS) entry which is preliminary data.</text>
</comment>
<dbReference type="GO" id="GO:0016020">
    <property type="term" value="C:membrane"/>
    <property type="evidence" value="ECO:0007669"/>
    <property type="project" value="UniProtKB-SubCell"/>
</dbReference>
<evidence type="ECO:0000313" key="10">
    <source>
        <dbReference type="EMBL" id="GGG03150.1"/>
    </source>
</evidence>
<comment type="subcellular location">
    <subcellularLocation>
        <location evidence="1">Membrane</location>
        <topology evidence="1">Lipid-anchor</topology>
    </subcellularLocation>
</comment>
<dbReference type="AlphaFoldDB" id="A0A917CYY2"/>
<name>A0A917CYY2_9BACL</name>
<gene>
    <name evidence="10" type="ORF">GCM10010916_20290</name>
</gene>
<evidence type="ECO:0000256" key="2">
    <source>
        <dbReference type="ARBA" id="ARBA00007886"/>
    </source>
</evidence>
<keyword evidence="6" id="KW-0564">Palmitate</keyword>
<evidence type="ECO:0000256" key="3">
    <source>
        <dbReference type="ARBA" id="ARBA00022544"/>
    </source>
</evidence>
<dbReference type="PROSITE" id="PS51257">
    <property type="entry name" value="PROKAR_LIPOPROTEIN"/>
    <property type="match status" value="1"/>
</dbReference>
<dbReference type="Pfam" id="PF05504">
    <property type="entry name" value="Spore_GerAC"/>
    <property type="match status" value="1"/>
</dbReference>
<sequence length="358" mass="41531">MKRNYCVSLLVLSGVFILITGCAPFVENNRIEEIAPVIFWSIDQGEEGRLSICTLVPPLVKEKKRLLTQNVHLLKEGGKLFNLIYYRELKLGQLRMLLVNEEVAKQGLNSLINTLFIDPEVSPRLYLVIIKGDFEAYIQNQLDKQPNLDYFLYRMFKHYEEKHQGEMSIVNLHTFMKNLHTPLSVPFLPVFKAGKESFTYEGTAFFRHDAMIATASGIDDQIMQLLSNDHYLRLLPIPSLSVTVGHIRSKVRIKLADSSAAVNVELYGRVEEYRGDKDILDHAEATELNDQIQTYLEKHTLELLQKMQRWKVDPLEIGRHTMTPFTKPMSDEAWLEKWQQLKFDVNYDIDIQPFVEKK</sequence>
<feature type="domain" description="Spore germination protein N-terminal" evidence="9">
    <location>
        <begin position="30"/>
        <end position="192"/>
    </location>
</feature>
<dbReference type="InterPro" id="IPR046953">
    <property type="entry name" value="Spore_GerAC-like_C"/>
</dbReference>
<evidence type="ECO:0000313" key="11">
    <source>
        <dbReference type="Proteomes" id="UP000644756"/>
    </source>
</evidence>
<evidence type="ECO:0000256" key="1">
    <source>
        <dbReference type="ARBA" id="ARBA00004635"/>
    </source>
</evidence>
<dbReference type="Proteomes" id="UP000644756">
    <property type="component" value="Unassembled WGS sequence"/>
</dbReference>
<keyword evidence="11" id="KW-1185">Reference proteome</keyword>
<evidence type="ECO:0000256" key="5">
    <source>
        <dbReference type="ARBA" id="ARBA00023136"/>
    </source>
</evidence>
<dbReference type="PANTHER" id="PTHR35789">
    <property type="entry name" value="SPORE GERMINATION PROTEIN B3"/>
    <property type="match status" value="1"/>
</dbReference>
<evidence type="ECO:0000256" key="4">
    <source>
        <dbReference type="ARBA" id="ARBA00022729"/>
    </source>
</evidence>
<accession>A0A917CYY2</accession>
<proteinExistence type="inferred from homology"/>
<protein>
    <submittedName>
        <fullName evidence="10">Uncharacterized protein</fullName>
    </submittedName>
</protein>
<dbReference type="InterPro" id="IPR008844">
    <property type="entry name" value="Spore_GerAC-like"/>
</dbReference>
<keyword evidence="7" id="KW-0449">Lipoprotein</keyword>
<dbReference type="Pfam" id="PF25198">
    <property type="entry name" value="Spore_GerAC_N"/>
    <property type="match status" value="1"/>
</dbReference>
<comment type="similarity">
    <text evidence="2">Belongs to the GerABKC lipoprotein family.</text>
</comment>
<reference evidence="10" key="2">
    <citation type="submission" date="2020-09" db="EMBL/GenBank/DDBJ databases">
        <authorList>
            <person name="Sun Q."/>
            <person name="Zhou Y."/>
        </authorList>
    </citation>
    <scope>NUCLEOTIDE SEQUENCE</scope>
    <source>
        <strain evidence="10">CGMCC 1.12987</strain>
    </source>
</reference>
<evidence type="ECO:0000259" key="9">
    <source>
        <dbReference type="Pfam" id="PF25198"/>
    </source>
</evidence>
<dbReference type="GO" id="GO:0009847">
    <property type="term" value="P:spore germination"/>
    <property type="evidence" value="ECO:0007669"/>
    <property type="project" value="InterPro"/>
</dbReference>
<evidence type="ECO:0000259" key="8">
    <source>
        <dbReference type="Pfam" id="PF05504"/>
    </source>
</evidence>
<dbReference type="Gene3D" id="3.30.300.210">
    <property type="entry name" value="Nutrient germinant receptor protein C, domain 3"/>
    <property type="match status" value="1"/>
</dbReference>
<dbReference type="InterPro" id="IPR038501">
    <property type="entry name" value="Spore_GerAC_C_sf"/>
</dbReference>
<dbReference type="PANTHER" id="PTHR35789:SF1">
    <property type="entry name" value="SPORE GERMINATION PROTEIN B3"/>
    <property type="match status" value="1"/>
</dbReference>
<evidence type="ECO:0000256" key="6">
    <source>
        <dbReference type="ARBA" id="ARBA00023139"/>
    </source>
</evidence>
<keyword evidence="4" id="KW-0732">Signal</keyword>
<keyword evidence="5" id="KW-0472">Membrane</keyword>
<dbReference type="EMBL" id="BMGR01000006">
    <property type="protein sequence ID" value="GGG03150.1"/>
    <property type="molecule type" value="Genomic_DNA"/>
</dbReference>
<reference evidence="10" key="1">
    <citation type="journal article" date="2014" name="Int. J. Syst. Evol. Microbiol.">
        <title>Complete genome sequence of Corynebacterium casei LMG S-19264T (=DSM 44701T), isolated from a smear-ripened cheese.</title>
        <authorList>
            <consortium name="US DOE Joint Genome Institute (JGI-PGF)"/>
            <person name="Walter F."/>
            <person name="Albersmeier A."/>
            <person name="Kalinowski J."/>
            <person name="Ruckert C."/>
        </authorList>
    </citation>
    <scope>NUCLEOTIDE SEQUENCE</scope>
    <source>
        <strain evidence="10">CGMCC 1.12987</strain>
    </source>
</reference>
<feature type="domain" description="Spore germination GerAC-like C-terminal" evidence="8">
    <location>
        <begin position="201"/>
        <end position="352"/>
    </location>
</feature>
<dbReference type="InterPro" id="IPR057336">
    <property type="entry name" value="GerAC_N"/>
</dbReference>